<feature type="compositionally biased region" description="Polar residues" evidence="1">
    <location>
        <begin position="51"/>
        <end position="71"/>
    </location>
</feature>
<feature type="compositionally biased region" description="Basic and acidic residues" evidence="1">
    <location>
        <begin position="78"/>
        <end position="93"/>
    </location>
</feature>
<feature type="region of interest" description="Disordered" evidence="1">
    <location>
        <begin position="1"/>
        <end position="208"/>
    </location>
</feature>
<name>A0AAD9H1K9_9PEZI</name>
<feature type="compositionally biased region" description="Basic and acidic residues" evidence="1">
    <location>
        <begin position="137"/>
        <end position="146"/>
    </location>
</feature>
<dbReference type="PANTHER" id="PTHR28094:SF1">
    <property type="entry name" value="MEIOTICALLY UP-REGULATED GENE 113 PROTEIN"/>
    <property type="match status" value="1"/>
</dbReference>
<dbReference type="InterPro" id="IPR018306">
    <property type="entry name" value="Phage_T5_Orf172_DNA-bd"/>
</dbReference>
<dbReference type="SMART" id="SM00974">
    <property type="entry name" value="T5orf172"/>
    <property type="match status" value="1"/>
</dbReference>
<organism evidence="3 4">
    <name type="scientific">Colletotrichum zoysiae</name>
    <dbReference type="NCBI Taxonomy" id="1216348"/>
    <lineage>
        <taxon>Eukaryota</taxon>
        <taxon>Fungi</taxon>
        <taxon>Dikarya</taxon>
        <taxon>Ascomycota</taxon>
        <taxon>Pezizomycotina</taxon>
        <taxon>Sordariomycetes</taxon>
        <taxon>Hypocreomycetidae</taxon>
        <taxon>Glomerellales</taxon>
        <taxon>Glomerellaceae</taxon>
        <taxon>Colletotrichum</taxon>
        <taxon>Colletotrichum graminicola species complex</taxon>
    </lineage>
</organism>
<evidence type="ECO:0000256" key="1">
    <source>
        <dbReference type="SAM" id="MobiDB-lite"/>
    </source>
</evidence>
<dbReference type="InterPro" id="IPR053006">
    <property type="entry name" value="Meiosis_regulatory"/>
</dbReference>
<reference evidence="3" key="1">
    <citation type="submission" date="2021-06" db="EMBL/GenBank/DDBJ databases">
        <title>Comparative genomics, transcriptomics and evolutionary studies reveal genomic signatures of adaptation to plant cell wall in hemibiotrophic fungi.</title>
        <authorList>
            <consortium name="DOE Joint Genome Institute"/>
            <person name="Baroncelli R."/>
            <person name="Diaz J.F."/>
            <person name="Benocci T."/>
            <person name="Peng M."/>
            <person name="Battaglia E."/>
            <person name="Haridas S."/>
            <person name="Andreopoulos W."/>
            <person name="Labutti K."/>
            <person name="Pangilinan J."/>
            <person name="Floch G.L."/>
            <person name="Makela M.R."/>
            <person name="Henrissat B."/>
            <person name="Grigoriev I.V."/>
            <person name="Crouch J.A."/>
            <person name="De Vries R.P."/>
            <person name="Sukno S.A."/>
            <person name="Thon M.R."/>
        </authorList>
    </citation>
    <scope>NUCLEOTIDE SEQUENCE</scope>
    <source>
        <strain evidence="3">MAFF235873</strain>
    </source>
</reference>
<feature type="region of interest" description="Disordered" evidence="1">
    <location>
        <begin position="461"/>
        <end position="540"/>
    </location>
</feature>
<dbReference type="PANTHER" id="PTHR28094">
    <property type="entry name" value="MEIOTICALLY UP-REGULATED GENE 113 PROTEIN"/>
    <property type="match status" value="1"/>
</dbReference>
<feature type="compositionally biased region" description="Basic and acidic residues" evidence="1">
    <location>
        <begin position="199"/>
        <end position="208"/>
    </location>
</feature>
<protein>
    <submittedName>
        <fullName evidence="3">DUF1766-domain-containing protein</fullName>
    </submittedName>
</protein>
<feature type="compositionally biased region" description="Low complexity" evidence="1">
    <location>
        <begin position="502"/>
        <end position="516"/>
    </location>
</feature>
<evidence type="ECO:0000313" key="3">
    <source>
        <dbReference type="EMBL" id="KAK2020378.1"/>
    </source>
</evidence>
<feature type="compositionally biased region" description="Basic and acidic residues" evidence="1">
    <location>
        <begin position="155"/>
        <end position="165"/>
    </location>
</feature>
<dbReference type="AlphaFoldDB" id="A0AAD9H1K9"/>
<accession>A0AAD9H1K9</accession>
<keyword evidence="4" id="KW-1185">Reference proteome</keyword>
<comment type="caution">
    <text evidence="3">The sequence shown here is derived from an EMBL/GenBank/DDBJ whole genome shotgun (WGS) entry which is preliminary data.</text>
</comment>
<evidence type="ECO:0000259" key="2">
    <source>
        <dbReference type="SMART" id="SM00974"/>
    </source>
</evidence>
<feature type="domain" description="Bacteriophage T5 Orf172 DNA-binding" evidence="2">
    <location>
        <begin position="226"/>
        <end position="315"/>
    </location>
</feature>
<evidence type="ECO:0000313" key="4">
    <source>
        <dbReference type="Proteomes" id="UP001232148"/>
    </source>
</evidence>
<dbReference type="EMBL" id="MU843311">
    <property type="protein sequence ID" value="KAK2020378.1"/>
    <property type="molecule type" value="Genomic_DNA"/>
</dbReference>
<sequence>MRSFDVSPDEKSPDPAGLKKHISRRVVSGRAITSRPKAAMATPLGPASSPPMMTQSGLTPNQPRQRRSSVSLPVPDGDAPRDAVLLRREPREESDCEMDTPTKKPARRALGKHSGPNKQVGPSPLRTTVPPEPNDVVGHEVAEARRVPLFARSHTSPETRDEAERKRRRPSAAGRSASDPATPSKKLSGAQLDSSMAKLIRDGPSRDKETHLKDGGIYLFMFRPRGTGAQLVKIGRTERDAQGRLKEINSVCRPLKSAWHSTATAESIPFHGFAERLIHAELGNYRYRRRCACGTRHREYFEVGEDVAVEVFKRWRDFCKKKPWDEGGTIRAVWGKRLDTRAAFDGGPGQGFDHGEFGRHWSTYTMPWLVERVLSDAIHQWKRWFPDRWQAVAVAEMLTIVFLSPASAWARAWIAAVGVLWLIDKAVPADLHATASVARLMEGGSQSLVLWYMSRRDGLAAAGEEEEEDAKGPAPEASPGETPRRQGSGEYAWSETTEEDVAGAASDGASSAGAGDPMDIDGDAGCQVSTDEEDGPGGDVCSPAGLETAAAQDGFCERQRRLEVTAQKMPGGREVMMEVIDLTMVESD</sequence>
<dbReference type="Pfam" id="PF10544">
    <property type="entry name" value="T5orf172"/>
    <property type="match status" value="1"/>
</dbReference>
<gene>
    <name evidence="3" type="ORF">LX32DRAFT_678301</name>
</gene>
<proteinExistence type="predicted"/>
<dbReference type="Proteomes" id="UP001232148">
    <property type="component" value="Unassembled WGS sequence"/>
</dbReference>